<dbReference type="EMBL" id="JAWWNJ010000122">
    <property type="protein sequence ID" value="KAK6988475.1"/>
    <property type="molecule type" value="Genomic_DNA"/>
</dbReference>
<organism evidence="2 3">
    <name type="scientific">Favolaschia claudopus</name>
    <dbReference type="NCBI Taxonomy" id="2862362"/>
    <lineage>
        <taxon>Eukaryota</taxon>
        <taxon>Fungi</taxon>
        <taxon>Dikarya</taxon>
        <taxon>Basidiomycota</taxon>
        <taxon>Agaricomycotina</taxon>
        <taxon>Agaricomycetes</taxon>
        <taxon>Agaricomycetidae</taxon>
        <taxon>Agaricales</taxon>
        <taxon>Marasmiineae</taxon>
        <taxon>Mycenaceae</taxon>
        <taxon>Favolaschia</taxon>
    </lineage>
</organism>
<comment type="caution">
    <text evidence="2">The sequence shown here is derived from an EMBL/GenBank/DDBJ whole genome shotgun (WGS) entry which is preliminary data.</text>
</comment>
<feature type="compositionally biased region" description="Acidic residues" evidence="1">
    <location>
        <begin position="297"/>
        <end position="306"/>
    </location>
</feature>
<reference evidence="2 3" key="1">
    <citation type="journal article" date="2024" name="J Genomics">
        <title>Draft genome sequencing and assembly of Favolaschia claudopus CIRM-BRFM 2984 isolated from oak limbs.</title>
        <authorList>
            <person name="Navarro D."/>
            <person name="Drula E."/>
            <person name="Chaduli D."/>
            <person name="Cazenave R."/>
            <person name="Ahrendt S."/>
            <person name="Wang J."/>
            <person name="Lipzen A."/>
            <person name="Daum C."/>
            <person name="Barry K."/>
            <person name="Grigoriev I.V."/>
            <person name="Favel A."/>
            <person name="Rosso M.N."/>
            <person name="Martin F."/>
        </authorList>
    </citation>
    <scope>NUCLEOTIDE SEQUENCE [LARGE SCALE GENOMIC DNA]</scope>
    <source>
        <strain evidence="2 3">CIRM-BRFM 2984</strain>
    </source>
</reference>
<keyword evidence="3" id="KW-1185">Reference proteome</keyword>
<evidence type="ECO:0000313" key="3">
    <source>
        <dbReference type="Proteomes" id="UP001362999"/>
    </source>
</evidence>
<evidence type="ECO:0000313" key="2">
    <source>
        <dbReference type="EMBL" id="KAK6988475.1"/>
    </source>
</evidence>
<feature type="region of interest" description="Disordered" evidence="1">
    <location>
        <begin position="278"/>
        <end position="306"/>
    </location>
</feature>
<dbReference type="AlphaFoldDB" id="A0AAV9ZPH1"/>
<gene>
    <name evidence="2" type="ORF">R3P38DRAFT_2804527</name>
</gene>
<protein>
    <submittedName>
        <fullName evidence="2">Uncharacterized protein</fullName>
    </submittedName>
</protein>
<sequence length="306" mass="33903">MNMDSLTLKIKENSQSSTFAEPASDAVDIGTTAIISETWRSARDDNLVADNMSSKMYPPMKLYPTSQHSFYMCHNGDVGKTWFMHTFNSAMDRQWSNTSSRIRNDIGAVFVAHLHPRVKDGLDILDGADRLNVDTFLNHKLVMHIAVAIIYGKKKANKMARNQPCSSGPRCMREIHNISNFTPGFIACAGTIEHFQIVGIYRDIPTMSRLNVFPQNDDLEKSTLGLRSRSKPVLALFREWDEEIFPESETSLGAVKEMDVGASAGDLNAALDAIRSAEVEEDVEMGGADNTGNAGNGEEEGDEDQY</sequence>
<accession>A0AAV9ZPH1</accession>
<name>A0AAV9ZPH1_9AGAR</name>
<dbReference type="Proteomes" id="UP001362999">
    <property type="component" value="Unassembled WGS sequence"/>
</dbReference>
<proteinExistence type="predicted"/>
<evidence type="ECO:0000256" key="1">
    <source>
        <dbReference type="SAM" id="MobiDB-lite"/>
    </source>
</evidence>